<dbReference type="PANTHER" id="PTHR14499">
    <property type="entry name" value="POTASSIUM CHANNEL TETRAMERIZATION DOMAIN-CONTAINING"/>
    <property type="match status" value="1"/>
</dbReference>
<sequence>MSKKTVIFNVGGTTFEISKDSFNAYPNSILYKLVNKSSSSSSFSSRFTSNKSSTQTICIDHNPFAFSVILDYIRYKRLCVPKDVAREIVELQLREFGLGDDINLLIQDKNASIIEDALPSYEQALNEFSASDGVTLRDAATLAVLRRIDTLISDVILPYLKRHAKRGHHQITFYLTPNNIITKNITTELEHINDPHEWIRLSTDSSSVEKDDSLENDLPDLQFLLQKRDTLRDLIISKSDVKECTVNKVEISYRIEMRKIMKRFIMYKRILYTAPKVVVNNLISDINSNIFVQINAVFIKKRFNTSKVGKRKEKKNT</sequence>
<dbReference type="OrthoDB" id="2333377at2759"/>
<organism evidence="2 3">
    <name type="scientific">Rhizophagus irregularis</name>
    <dbReference type="NCBI Taxonomy" id="588596"/>
    <lineage>
        <taxon>Eukaryota</taxon>
        <taxon>Fungi</taxon>
        <taxon>Fungi incertae sedis</taxon>
        <taxon>Mucoromycota</taxon>
        <taxon>Glomeromycotina</taxon>
        <taxon>Glomeromycetes</taxon>
        <taxon>Glomerales</taxon>
        <taxon>Glomeraceae</taxon>
        <taxon>Rhizophagus</taxon>
    </lineage>
</organism>
<feature type="domain" description="Potassium channel tetramerisation-type BTB" evidence="1">
    <location>
        <begin position="6"/>
        <end position="99"/>
    </location>
</feature>
<gene>
    <name evidence="2" type="ORF">CHRIB12_LOCUS19131</name>
</gene>
<evidence type="ECO:0000313" key="2">
    <source>
        <dbReference type="EMBL" id="CAB5385129.1"/>
    </source>
</evidence>
<evidence type="ECO:0000313" key="3">
    <source>
        <dbReference type="Proteomes" id="UP000684084"/>
    </source>
</evidence>
<dbReference type="GO" id="GO:0051260">
    <property type="term" value="P:protein homooligomerization"/>
    <property type="evidence" value="ECO:0007669"/>
    <property type="project" value="InterPro"/>
</dbReference>
<dbReference type="Pfam" id="PF02214">
    <property type="entry name" value="BTB_2"/>
    <property type="match status" value="1"/>
</dbReference>
<dbReference type="InterPro" id="IPR003131">
    <property type="entry name" value="T1-type_BTB"/>
</dbReference>
<protein>
    <recommendedName>
        <fullName evidence="1">Potassium channel tetramerisation-type BTB domain-containing protein</fullName>
    </recommendedName>
</protein>
<dbReference type="AlphaFoldDB" id="A0A916EIA8"/>
<name>A0A916EIA8_9GLOM</name>
<proteinExistence type="predicted"/>
<comment type="caution">
    <text evidence="2">The sequence shown here is derived from an EMBL/GenBank/DDBJ whole genome shotgun (WGS) entry which is preliminary data.</text>
</comment>
<dbReference type="PANTHER" id="PTHR14499:SF136">
    <property type="entry name" value="GH08630P"/>
    <property type="match status" value="1"/>
</dbReference>
<evidence type="ECO:0000259" key="1">
    <source>
        <dbReference type="Pfam" id="PF02214"/>
    </source>
</evidence>
<reference evidence="2" key="1">
    <citation type="submission" date="2020-05" db="EMBL/GenBank/DDBJ databases">
        <authorList>
            <person name="Rincon C."/>
            <person name="Sanders R I."/>
            <person name="Robbins C."/>
            <person name="Chaturvedi A."/>
        </authorList>
    </citation>
    <scope>NUCLEOTIDE SEQUENCE</scope>
    <source>
        <strain evidence="2">CHB12</strain>
    </source>
</reference>
<dbReference type="Proteomes" id="UP000684084">
    <property type="component" value="Unassembled WGS sequence"/>
</dbReference>
<accession>A0A916EIA8</accession>
<dbReference type="EMBL" id="CAGKOT010000053">
    <property type="protein sequence ID" value="CAB5385129.1"/>
    <property type="molecule type" value="Genomic_DNA"/>
</dbReference>
<dbReference type="VEuPathDB" id="FungiDB:RhiirFUN_002431"/>